<evidence type="ECO:0000313" key="4">
    <source>
        <dbReference type="EMBL" id="ESR23335.1"/>
    </source>
</evidence>
<proteinExistence type="predicted"/>
<dbReference type="Proteomes" id="UP000017819">
    <property type="component" value="Unassembled WGS sequence"/>
</dbReference>
<sequence>MASRHGAGHSVWKGRMAAELFDNLFLSVGAMKAGTTWMHRVLELHPEIYFTPEKEIHYFAHAYVPGEAPLSPQGRLNRARAHTAIDPQRSQLQGARARLLWAANYLADPIDDLWYKNLFLFRRKQTYCADFSNLYALIEKPGWDRMNASVGRLRVMYTMRDPVKRLWSHAKFHSQFIGKQDAVAGWTPKQAEEFLRRDFMWKHAEYGQIVRRLRGALGEDQLRLYFFEELHKDQRAWLRDVETFLGIAHHDYPEARLSARVNESFDAPMPDWFPGIFRKDVERIYRELDAEGLTPPQSWLSQFENSASVA</sequence>
<evidence type="ECO:0000256" key="2">
    <source>
        <dbReference type="ARBA" id="ARBA00023180"/>
    </source>
</evidence>
<reference evidence="4 5" key="1">
    <citation type="journal article" date="2014" name="Genome Announc.">
        <title>Draft Genome Sequence of Lutibaculum baratangense Strain AMV1T, Isolated from a Mud Volcano in Andamans, India.</title>
        <authorList>
            <person name="Singh A."/>
            <person name="Sreenivas A."/>
            <person name="Sathyanarayana Reddy G."/>
            <person name="Pinnaka A.K."/>
            <person name="Shivaji S."/>
        </authorList>
    </citation>
    <scope>NUCLEOTIDE SEQUENCE [LARGE SCALE GENOMIC DNA]</scope>
    <source>
        <strain evidence="4 5">AMV1</strain>
    </source>
</reference>
<dbReference type="PANTHER" id="PTHR10605">
    <property type="entry name" value="HEPARAN SULFATE SULFOTRANSFERASE"/>
    <property type="match status" value="1"/>
</dbReference>
<dbReference type="Pfam" id="PF00685">
    <property type="entry name" value="Sulfotransfer_1"/>
    <property type="match status" value="1"/>
</dbReference>
<evidence type="ECO:0000259" key="3">
    <source>
        <dbReference type="Pfam" id="PF00685"/>
    </source>
</evidence>
<dbReference type="eggNOG" id="COG4424">
    <property type="taxonomic scope" value="Bacteria"/>
</dbReference>
<evidence type="ECO:0000256" key="1">
    <source>
        <dbReference type="ARBA" id="ARBA00022679"/>
    </source>
</evidence>
<keyword evidence="2" id="KW-0325">Glycoprotein</keyword>
<dbReference type="GO" id="GO:0008146">
    <property type="term" value="F:sulfotransferase activity"/>
    <property type="evidence" value="ECO:0007669"/>
    <property type="project" value="InterPro"/>
</dbReference>
<dbReference type="Gene3D" id="3.40.50.300">
    <property type="entry name" value="P-loop containing nucleotide triphosphate hydrolases"/>
    <property type="match status" value="1"/>
</dbReference>
<organism evidence="4 5">
    <name type="scientific">Lutibaculum baratangense AMV1</name>
    <dbReference type="NCBI Taxonomy" id="631454"/>
    <lineage>
        <taxon>Bacteria</taxon>
        <taxon>Pseudomonadati</taxon>
        <taxon>Pseudomonadota</taxon>
        <taxon>Alphaproteobacteria</taxon>
        <taxon>Hyphomicrobiales</taxon>
        <taxon>Tepidamorphaceae</taxon>
        <taxon>Lutibaculum</taxon>
    </lineage>
</organism>
<dbReference type="EMBL" id="AWXZ01000039">
    <property type="protein sequence ID" value="ESR23335.1"/>
    <property type="molecule type" value="Genomic_DNA"/>
</dbReference>
<dbReference type="InterPro" id="IPR000863">
    <property type="entry name" value="Sulfotransferase_dom"/>
</dbReference>
<dbReference type="STRING" id="631454.N177_3403"/>
<feature type="domain" description="Sulfotransferase" evidence="3">
    <location>
        <begin position="152"/>
        <end position="249"/>
    </location>
</feature>
<comment type="caution">
    <text evidence="4">The sequence shown here is derived from an EMBL/GenBank/DDBJ whole genome shotgun (WGS) entry which is preliminary data.</text>
</comment>
<dbReference type="PATRIC" id="fig|631454.5.peg.3363"/>
<dbReference type="PANTHER" id="PTHR10605:SF56">
    <property type="entry name" value="BIFUNCTIONAL HEPARAN SULFATE N-DEACETYLASE_N-SULFOTRANSFERASE"/>
    <property type="match status" value="1"/>
</dbReference>
<gene>
    <name evidence="4" type="ORF">N177_3403</name>
</gene>
<dbReference type="InterPro" id="IPR037359">
    <property type="entry name" value="NST/OST"/>
</dbReference>
<accession>V4RJ85</accession>
<keyword evidence="5" id="KW-1185">Reference proteome</keyword>
<dbReference type="AlphaFoldDB" id="V4RJ85"/>
<evidence type="ECO:0000313" key="5">
    <source>
        <dbReference type="Proteomes" id="UP000017819"/>
    </source>
</evidence>
<name>V4RJ85_9HYPH</name>
<dbReference type="InterPro" id="IPR027417">
    <property type="entry name" value="P-loop_NTPase"/>
</dbReference>
<dbReference type="SUPFAM" id="SSF52540">
    <property type="entry name" value="P-loop containing nucleoside triphosphate hydrolases"/>
    <property type="match status" value="1"/>
</dbReference>
<protein>
    <recommendedName>
        <fullName evidence="3">Sulfotransferase domain-containing protein</fullName>
    </recommendedName>
</protein>
<keyword evidence="1" id="KW-0808">Transferase</keyword>